<dbReference type="AlphaFoldDB" id="A0A0U1P4E0"/>
<gene>
    <name evidence="7" type="primary">spoVE</name>
    <name evidence="7" type="ORF">BN000_05207</name>
</gene>
<dbReference type="RefSeq" id="WP_176699951.1">
    <property type="nucleotide sequence ID" value="NZ_CVRB01000007.1"/>
</dbReference>
<feature type="transmembrane region" description="Helical" evidence="6">
    <location>
        <begin position="170"/>
        <end position="186"/>
    </location>
</feature>
<feature type="transmembrane region" description="Helical" evidence="6">
    <location>
        <begin position="147"/>
        <end position="164"/>
    </location>
</feature>
<evidence type="ECO:0000256" key="3">
    <source>
        <dbReference type="ARBA" id="ARBA00022960"/>
    </source>
</evidence>
<dbReference type="PROSITE" id="PS51257">
    <property type="entry name" value="PROKAR_LIPOPROTEIN"/>
    <property type="match status" value="1"/>
</dbReference>
<feature type="transmembrane region" description="Helical" evidence="6">
    <location>
        <begin position="12"/>
        <end position="31"/>
    </location>
</feature>
<name>A0A0U1P4E0_9BACI</name>
<keyword evidence="8" id="KW-1185">Reference proteome</keyword>
<keyword evidence="4 6" id="KW-1133">Transmembrane helix</keyword>
<feature type="transmembrane region" description="Helical" evidence="6">
    <location>
        <begin position="322"/>
        <end position="344"/>
    </location>
</feature>
<sequence length="394" mass="44458">MENRRYRTDRFDWTLTLLLFLFFLISCVAIYSAQGSAQYDRNFLIMQVFWYVVGAAIILVSILFDTYQYKRLSWYLYCFGLLLLVALIVAPESIAPVRNGAKSWFIIKKIGQIQPSEFVKPFLILALSRVIIRHQELYQEKALKWDFLLLLKLGVTTAVPLGLIMLQPDLGTGLVILAILTGMILVSGISWKIILPIYSAGTSLGALILYLVINKPELLEKYLKVKSYQFLRIYAWIDPVNNESGAGFHLMKSLSAIGSGVLTGKGFGKREVYIPEGHTDFIFSVIGEEYGFVGGSILIGLYFMLIYHLIRTALDTNDPFNTYVCTGIISMITFHVFQNIGMTIQVLPITGIPLPFISYGGSSLMGNMFAMGLIYSIRYHHRNYMFATDKSLGT</sequence>
<proteinExistence type="predicted"/>
<dbReference type="GO" id="GO:0008360">
    <property type="term" value="P:regulation of cell shape"/>
    <property type="evidence" value="ECO:0007669"/>
    <property type="project" value="UniProtKB-KW"/>
</dbReference>
<evidence type="ECO:0000256" key="6">
    <source>
        <dbReference type="SAM" id="Phobius"/>
    </source>
</evidence>
<protein>
    <submittedName>
        <fullName evidence="7">Stage V sporulation protein E</fullName>
    </submittedName>
</protein>
<dbReference type="GO" id="GO:0051301">
    <property type="term" value="P:cell division"/>
    <property type="evidence" value="ECO:0007669"/>
    <property type="project" value="InterPro"/>
</dbReference>
<dbReference type="Pfam" id="PF01098">
    <property type="entry name" value="FTSW_RODA_SPOVE"/>
    <property type="match status" value="1"/>
</dbReference>
<feature type="transmembrane region" description="Helical" evidence="6">
    <location>
        <begin position="356"/>
        <end position="377"/>
    </location>
</feature>
<accession>A0A0U1P4E0</accession>
<evidence type="ECO:0000256" key="2">
    <source>
        <dbReference type="ARBA" id="ARBA00022692"/>
    </source>
</evidence>
<dbReference type="GO" id="GO:0032153">
    <property type="term" value="C:cell division site"/>
    <property type="evidence" value="ECO:0007669"/>
    <property type="project" value="TreeGrafter"/>
</dbReference>
<evidence type="ECO:0000256" key="4">
    <source>
        <dbReference type="ARBA" id="ARBA00022989"/>
    </source>
</evidence>
<dbReference type="GO" id="GO:0015648">
    <property type="term" value="F:lipid-linked peptidoglycan transporter activity"/>
    <property type="evidence" value="ECO:0007669"/>
    <property type="project" value="TreeGrafter"/>
</dbReference>
<evidence type="ECO:0000256" key="1">
    <source>
        <dbReference type="ARBA" id="ARBA00004141"/>
    </source>
</evidence>
<feature type="transmembrane region" description="Helical" evidence="6">
    <location>
        <begin position="76"/>
        <end position="98"/>
    </location>
</feature>
<evidence type="ECO:0000313" key="7">
    <source>
        <dbReference type="EMBL" id="CRK85137.1"/>
    </source>
</evidence>
<dbReference type="PANTHER" id="PTHR30474:SF1">
    <property type="entry name" value="PEPTIDOGLYCAN GLYCOSYLTRANSFERASE MRDB"/>
    <property type="match status" value="1"/>
</dbReference>
<feature type="transmembrane region" description="Helical" evidence="6">
    <location>
        <begin position="290"/>
        <end position="310"/>
    </location>
</feature>
<keyword evidence="5 6" id="KW-0472">Membrane</keyword>
<feature type="transmembrane region" description="Helical" evidence="6">
    <location>
        <begin position="193"/>
        <end position="213"/>
    </location>
</feature>
<dbReference type="STRING" id="1499688.BN000_05207"/>
<dbReference type="InterPro" id="IPR001182">
    <property type="entry name" value="FtsW/RodA"/>
</dbReference>
<dbReference type="PANTHER" id="PTHR30474">
    <property type="entry name" value="CELL CYCLE PROTEIN"/>
    <property type="match status" value="1"/>
</dbReference>
<keyword evidence="3" id="KW-0133">Cell shape</keyword>
<evidence type="ECO:0000313" key="8">
    <source>
        <dbReference type="Proteomes" id="UP000199087"/>
    </source>
</evidence>
<feature type="transmembrane region" description="Helical" evidence="6">
    <location>
        <begin position="118"/>
        <end position="135"/>
    </location>
</feature>
<dbReference type="EMBL" id="CVRB01000007">
    <property type="protein sequence ID" value="CRK85137.1"/>
    <property type="molecule type" value="Genomic_DNA"/>
</dbReference>
<reference evidence="8" key="1">
    <citation type="submission" date="2015-05" db="EMBL/GenBank/DDBJ databases">
        <authorList>
            <person name="Urmite Genomes"/>
        </authorList>
    </citation>
    <scope>NUCLEOTIDE SEQUENCE [LARGE SCALE GENOMIC DNA]</scope>
    <source>
        <strain evidence="8">LF1</strain>
    </source>
</reference>
<comment type="subcellular location">
    <subcellularLocation>
        <location evidence="1">Membrane</location>
        <topology evidence="1">Multi-pass membrane protein</topology>
    </subcellularLocation>
</comment>
<dbReference type="Proteomes" id="UP000199087">
    <property type="component" value="Unassembled WGS sequence"/>
</dbReference>
<feature type="transmembrane region" description="Helical" evidence="6">
    <location>
        <begin position="43"/>
        <end position="64"/>
    </location>
</feature>
<dbReference type="GO" id="GO:0005886">
    <property type="term" value="C:plasma membrane"/>
    <property type="evidence" value="ECO:0007669"/>
    <property type="project" value="TreeGrafter"/>
</dbReference>
<evidence type="ECO:0000256" key="5">
    <source>
        <dbReference type="ARBA" id="ARBA00023136"/>
    </source>
</evidence>
<keyword evidence="2 6" id="KW-0812">Transmembrane</keyword>
<organism evidence="7 8">
    <name type="scientific">Neobacillus massiliamazoniensis</name>
    <dbReference type="NCBI Taxonomy" id="1499688"/>
    <lineage>
        <taxon>Bacteria</taxon>
        <taxon>Bacillati</taxon>
        <taxon>Bacillota</taxon>
        <taxon>Bacilli</taxon>
        <taxon>Bacillales</taxon>
        <taxon>Bacillaceae</taxon>
        <taxon>Neobacillus</taxon>
    </lineage>
</organism>